<evidence type="ECO:0000256" key="4">
    <source>
        <dbReference type="ARBA" id="ARBA00023136"/>
    </source>
</evidence>
<feature type="transmembrane region" description="Helical" evidence="5">
    <location>
        <begin position="119"/>
        <end position="139"/>
    </location>
</feature>
<dbReference type="PANTHER" id="PTHR42770">
    <property type="entry name" value="AMINO ACID TRANSPORTER-RELATED"/>
    <property type="match status" value="1"/>
</dbReference>
<dbReference type="OrthoDB" id="36693at2157"/>
<feature type="transmembrane region" description="Helical" evidence="5">
    <location>
        <begin position="414"/>
        <end position="433"/>
    </location>
</feature>
<sequence length="466" mass="50049">MRLGRGVISLKETYGQAMAVTAPLGSVVSTSTAAILYAGHSVVFTTLLALLGSALWIYSLTSYTKRVASPGGYYTFGYSAWRRKIISFFEALTEVFAYSLLNAVNAITLYLLVSIGFQVAGIATPWWLEPLIIALGLAYPTLISLTDIKKLLGYVVTISATAEVILLLGLFALSLTKPFHPEYFTPAGVSSSDIAQAFVLSMVSISGAGAATYLGEEAKKPLKTITQGMWLSLLIGGIAMFLGTYALVALWSGSLSSLANSPQPLIYEMFQYGRIPMFIALVLAANSLLASNIGTTLGSARILFNLSREKAAPLFLSKTTKSGEPLIATMMIGGLSTLVVIFSIFGLGVATAFADVSVITGIFWLTGRIIDGFGVPVFYYRIGQLSWNTLLIPLAATGINVWGVSQSLPLPDMFSMYAIVAILLIIGVWYALIGRKGKPGSLVVDENNQVITIEEYMERLKKKVPM</sequence>
<evidence type="ECO:0000313" key="8">
    <source>
        <dbReference type="Proteomes" id="UP000247586"/>
    </source>
</evidence>
<dbReference type="Gene3D" id="1.20.1740.10">
    <property type="entry name" value="Amino acid/polyamine transporter I"/>
    <property type="match status" value="1"/>
</dbReference>
<dbReference type="InterPro" id="IPR004841">
    <property type="entry name" value="AA-permease/SLC12A_dom"/>
</dbReference>
<feature type="transmembrane region" description="Helical" evidence="5">
    <location>
        <begin position="356"/>
        <end position="378"/>
    </location>
</feature>
<name>A0A2U9IT99_9CREN</name>
<dbReference type="GeneID" id="36834786"/>
<evidence type="ECO:0000259" key="6">
    <source>
        <dbReference type="Pfam" id="PF00324"/>
    </source>
</evidence>
<feature type="transmembrane region" description="Helical" evidence="5">
    <location>
        <begin position="151"/>
        <end position="174"/>
    </location>
</feature>
<reference evidence="7" key="1">
    <citation type="submission" date="2018-05" db="EMBL/GenBank/DDBJ databases">
        <title>Complete Genome Sequences of Extremely Thermoacidophilic, Metal-Mobilizing Type-Strain Members of the Archaeal Family Sulfolobaceae: Acidianus brierleyi DSM-1651T, Acidianus sulfidivorans DSM-18786T, Metallosphaera hakonensis DSM-7519T, and Metallosphaera prunae DSM-10039T.</title>
        <authorList>
            <person name="Counts J.A."/>
            <person name="Kelly R.M."/>
        </authorList>
    </citation>
    <scope>NUCLEOTIDE SEQUENCE [LARGE SCALE GENOMIC DNA]</scope>
    <source>
        <strain evidence="7">HO1-1</strain>
    </source>
</reference>
<evidence type="ECO:0000256" key="2">
    <source>
        <dbReference type="ARBA" id="ARBA00022692"/>
    </source>
</evidence>
<dbReference type="PIRSF" id="PIRSF006060">
    <property type="entry name" value="AA_transporter"/>
    <property type="match status" value="1"/>
</dbReference>
<feature type="transmembrane region" description="Helical" evidence="5">
    <location>
        <begin position="275"/>
        <end position="304"/>
    </location>
</feature>
<dbReference type="Pfam" id="PF00324">
    <property type="entry name" value="AA_permease"/>
    <property type="match status" value="1"/>
</dbReference>
<evidence type="ECO:0000256" key="5">
    <source>
        <dbReference type="SAM" id="Phobius"/>
    </source>
</evidence>
<gene>
    <name evidence="7" type="ORF">DFR87_05550</name>
</gene>
<organism evidence="7 8">
    <name type="scientific">Metallosphaera hakonensis JCM 8857 = DSM 7519</name>
    <dbReference type="NCBI Taxonomy" id="1293036"/>
    <lineage>
        <taxon>Archaea</taxon>
        <taxon>Thermoproteota</taxon>
        <taxon>Thermoprotei</taxon>
        <taxon>Sulfolobales</taxon>
        <taxon>Sulfolobaceae</taxon>
        <taxon>Metallosphaera</taxon>
    </lineage>
</organism>
<feature type="transmembrane region" description="Helical" evidence="5">
    <location>
        <begin position="228"/>
        <end position="255"/>
    </location>
</feature>
<dbReference type="AlphaFoldDB" id="A0A2U9IT99"/>
<feature type="transmembrane region" description="Helical" evidence="5">
    <location>
        <begin position="194"/>
        <end position="216"/>
    </location>
</feature>
<keyword evidence="4 5" id="KW-0472">Membrane</keyword>
<comment type="subcellular location">
    <subcellularLocation>
        <location evidence="1">Membrane</location>
        <topology evidence="1">Multi-pass membrane protein</topology>
    </subcellularLocation>
</comment>
<feature type="transmembrane region" description="Helical" evidence="5">
    <location>
        <begin position="325"/>
        <end position="350"/>
    </location>
</feature>
<feature type="transmembrane region" description="Helical" evidence="5">
    <location>
        <begin position="91"/>
        <end position="113"/>
    </location>
</feature>
<dbReference type="InterPro" id="IPR050367">
    <property type="entry name" value="APC_superfamily"/>
</dbReference>
<dbReference type="GO" id="GO:0016020">
    <property type="term" value="C:membrane"/>
    <property type="evidence" value="ECO:0007669"/>
    <property type="project" value="UniProtKB-SubCell"/>
</dbReference>
<protein>
    <submittedName>
        <fullName evidence="7">Amino acid permease</fullName>
    </submittedName>
</protein>
<keyword evidence="8" id="KW-1185">Reference proteome</keyword>
<dbReference type="GO" id="GO:0055085">
    <property type="term" value="P:transmembrane transport"/>
    <property type="evidence" value="ECO:0007669"/>
    <property type="project" value="InterPro"/>
</dbReference>
<dbReference type="EMBL" id="CP029287">
    <property type="protein sequence ID" value="AWR99254.1"/>
    <property type="molecule type" value="Genomic_DNA"/>
</dbReference>
<evidence type="ECO:0000256" key="1">
    <source>
        <dbReference type="ARBA" id="ARBA00004141"/>
    </source>
</evidence>
<dbReference type="PANTHER" id="PTHR42770:SF11">
    <property type="entry name" value="INNER MEMBRANE TRANSPORT PROTEIN YBAT"/>
    <property type="match status" value="1"/>
</dbReference>
<dbReference type="Proteomes" id="UP000247586">
    <property type="component" value="Chromosome"/>
</dbReference>
<feature type="transmembrane region" description="Helical" evidence="5">
    <location>
        <begin position="34"/>
        <end position="58"/>
    </location>
</feature>
<evidence type="ECO:0000256" key="3">
    <source>
        <dbReference type="ARBA" id="ARBA00022989"/>
    </source>
</evidence>
<evidence type="ECO:0000313" key="7">
    <source>
        <dbReference type="EMBL" id="AWR99254.1"/>
    </source>
</evidence>
<feature type="domain" description="Amino acid permease/ SLC12A" evidence="6">
    <location>
        <begin position="17"/>
        <end position="438"/>
    </location>
</feature>
<dbReference type="STRING" id="1293036.GCA_001315825_01036"/>
<dbReference type="RefSeq" id="WP_110369084.1">
    <property type="nucleotide sequence ID" value="NZ_CP029287.2"/>
</dbReference>
<feature type="transmembrane region" description="Helical" evidence="5">
    <location>
        <begin position="385"/>
        <end position="402"/>
    </location>
</feature>
<keyword evidence="3 5" id="KW-1133">Transmembrane helix</keyword>
<accession>A0A2U9IT99</accession>
<keyword evidence="2 5" id="KW-0812">Transmembrane</keyword>
<proteinExistence type="predicted"/>
<dbReference type="KEGG" id="mhk:DFR87_05550"/>